<dbReference type="AlphaFoldDB" id="A0A841H687"/>
<dbReference type="RefSeq" id="WP_170034125.1">
    <property type="nucleotide sequence ID" value="NZ_JABDTL010000001.1"/>
</dbReference>
<organism evidence="1 2">
    <name type="scientific">Longimicrobium terrae</name>
    <dbReference type="NCBI Taxonomy" id="1639882"/>
    <lineage>
        <taxon>Bacteria</taxon>
        <taxon>Pseudomonadati</taxon>
        <taxon>Gemmatimonadota</taxon>
        <taxon>Longimicrobiia</taxon>
        <taxon>Longimicrobiales</taxon>
        <taxon>Longimicrobiaceae</taxon>
        <taxon>Longimicrobium</taxon>
    </lineage>
</organism>
<reference evidence="1 2" key="1">
    <citation type="submission" date="2020-08" db="EMBL/GenBank/DDBJ databases">
        <title>Genomic Encyclopedia of Type Strains, Phase IV (KMG-IV): sequencing the most valuable type-strain genomes for metagenomic binning, comparative biology and taxonomic classification.</title>
        <authorList>
            <person name="Goeker M."/>
        </authorList>
    </citation>
    <scope>NUCLEOTIDE SEQUENCE [LARGE SCALE GENOMIC DNA]</scope>
    <source>
        <strain evidence="1 2">DSM 29007</strain>
    </source>
</reference>
<dbReference type="InterPro" id="IPR009351">
    <property type="entry name" value="AlkZ-like"/>
</dbReference>
<dbReference type="Proteomes" id="UP000582837">
    <property type="component" value="Unassembled WGS sequence"/>
</dbReference>
<accession>A0A841H687</accession>
<keyword evidence="2" id="KW-1185">Reference proteome</keyword>
<evidence type="ECO:0000313" key="2">
    <source>
        <dbReference type="Proteomes" id="UP000582837"/>
    </source>
</evidence>
<dbReference type="Pfam" id="PF06224">
    <property type="entry name" value="AlkZ-like"/>
    <property type="match status" value="1"/>
</dbReference>
<evidence type="ECO:0000313" key="1">
    <source>
        <dbReference type="EMBL" id="MBB6073610.1"/>
    </source>
</evidence>
<dbReference type="PANTHER" id="PTHR30528">
    <property type="entry name" value="CYTOPLASMIC PROTEIN"/>
    <property type="match status" value="1"/>
</dbReference>
<proteinExistence type="predicted"/>
<dbReference type="EMBL" id="JACHIA010000026">
    <property type="protein sequence ID" value="MBB6073610.1"/>
    <property type="molecule type" value="Genomic_DNA"/>
</dbReference>
<evidence type="ECO:0008006" key="3">
    <source>
        <dbReference type="Google" id="ProtNLM"/>
    </source>
</evidence>
<gene>
    <name evidence="1" type="ORF">HNQ61_005281</name>
</gene>
<protein>
    <recommendedName>
        <fullName evidence="3">Winged helix-turn-helix domain-containing protein</fullName>
    </recommendedName>
</protein>
<comment type="caution">
    <text evidence="1">The sequence shown here is derived from an EMBL/GenBank/DDBJ whole genome shotgun (WGS) entry which is preliminary data.</text>
</comment>
<name>A0A841H687_9BACT</name>
<dbReference type="PANTHER" id="PTHR30528:SF0">
    <property type="entry name" value="CYTOPLASMIC PROTEIN"/>
    <property type="match status" value="1"/>
</dbReference>
<sequence length="415" mass="47127">MTDLHLSLSAARALLLHAQGLDRRPRRRARKPDVLAAIRRMRALQIDTISVVARSPYMVLWSRLGDYEPRWLDELLQDGALFEYWSHEACFLPIEDYALYRHRMLNVEWAGWRYRPAFMREHGEQAARLLQSVREHGPVRSTDFEREQPAGTWWDWKPEKRMLEGLFTAGELMIARRDGFQRIYDVRERVYPAWDDAHLPPAEEVQRTLALNAVRALGVAKAGWVADYFRMNRTPTRALPARLAAEGALLQARVEGWKEPVYIHPDHADAARAAAEGALKPTLTTLLSPFDPVVWDRARASELFGFDYRLECYTPAPKRVYGYYVLPILRRGALIGRMDAKAHRAEGVFEVRALYLEPGTRFTDAAAADVAGALLACARWHGTPEVRATRARPERAGDQLRAALAAASPSAELAV</sequence>